<dbReference type="Gene3D" id="3.90.550.10">
    <property type="entry name" value="Spore Coat Polysaccharide Biosynthesis Protein SpsA, Chain A"/>
    <property type="match status" value="1"/>
</dbReference>
<dbReference type="Pfam" id="PF22640">
    <property type="entry name" value="ManC_GMP_beta-helix"/>
    <property type="match status" value="1"/>
</dbReference>
<dbReference type="EC" id="2.7.7.13" evidence="3"/>
<dbReference type="AlphaFoldDB" id="E8V1Z4"/>
<dbReference type="SUPFAM" id="SSF53448">
    <property type="entry name" value="Nucleotide-diphospho-sugar transferases"/>
    <property type="match status" value="1"/>
</dbReference>
<sequence length="383" mass="41228">MHSEAQDPKAVFIPVILAGGSGTRFWPRSRRARAKQVLALDGDRTMIQQTVDRLVLVAAKENIRIIANDTIAQTIQTQLPEVLPENIICEPAARNTAPACGLAAFLLEREQPNAVIGIFPSDHVIMDPHRFAVALGTGIAIAAAGENIVVLGVPPTRPETGYGYIEQGDAASVVQGLPLPARHVHRFTEKPDRKRAAEFVASGRFAWNSGIFLWSAKTLCNALREHSPDLAGQLQEIADANGTSHFEETFARVYPLCENISIDYAVLEPRSAKGESASNVYCIPAEFGWNDLGSWTALHEHQISQQTSSCDIHANVVDSSGSVVLASTGNYVYAPGKQVALVGVHDLVVVETEDALLITTREGAQEVGGVVKALNAKGLQQFT</sequence>
<keyword evidence="3" id="KW-0808">Transferase</keyword>
<dbReference type="GO" id="GO:0004475">
    <property type="term" value="F:mannose-1-phosphate guanylyltransferase (GTP) activity"/>
    <property type="evidence" value="ECO:0007669"/>
    <property type="project" value="UniProtKB-EC"/>
</dbReference>
<name>E8V1Z4_TERSS</name>
<dbReference type="HOGENOM" id="CLU_035527_0_1_0"/>
<dbReference type="InterPro" id="IPR049577">
    <property type="entry name" value="GMPP_N"/>
</dbReference>
<gene>
    <name evidence="3" type="ordered locus">AciPR4_2708</name>
</gene>
<organism evidence="3 4">
    <name type="scientific">Terriglobus saanensis (strain ATCC BAA-1853 / DSM 23119 / SP1PR4)</name>
    <dbReference type="NCBI Taxonomy" id="401053"/>
    <lineage>
        <taxon>Bacteria</taxon>
        <taxon>Pseudomonadati</taxon>
        <taxon>Acidobacteriota</taxon>
        <taxon>Terriglobia</taxon>
        <taxon>Terriglobales</taxon>
        <taxon>Acidobacteriaceae</taxon>
        <taxon>Terriglobus</taxon>
    </lineage>
</organism>
<dbReference type="PANTHER" id="PTHR46390">
    <property type="entry name" value="MANNOSE-1-PHOSPHATE GUANYLYLTRANSFERASE"/>
    <property type="match status" value="1"/>
</dbReference>
<dbReference type="InterPro" id="IPR054566">
    <property type="entry name" value="ManC/GMP-like_b-helix"/>
</dbReference>
<dbReference type="SUPFAM" id="SSF159283">
    <property type="entry name" value="Guanosine diphospho-D-mannose pyrophosphorylase/mannose-6-phosphate isomerase linker domain"/>
    <property type="match status" value="1"/>
</dbReference>
<keyword evidence="4" id="KW-1185">Reference proteome</keyword>
<proteinExistence type="predicted"/>
<dbReference type="RefSeq" id="WP_013569215.1">
    <property type="nucleotide sequence ID" value="NC_014963.1"/>
</dbReference>
<dbReference type="EMBL" id="CP002467">
    <property type="protein sequence ID" value="ADV83482.1"/>
    <property type="molecule type" value="Genomic_DNA"/>
</dbReference>
<reference evidence="3 4" key="1">
    <citation type="journal article" date="2012" name="Stand. Genomic Sci.">
        <title>Complete genome sequence of Terriglobus saanensis type strain SP1PR4(T), an Acidobacteria from tundra soil.</title>
        <authorList>
            <person name="Rawat S.R."/>
            <person name="Mannisto M.K."/>
            <person name="Starovoytov V."/>
            <person name="Goodwin L."/>
            <person name="Nolan M."/>
            <person name="Hauser L."/>
            <person name="Land M."/>
            <person name="Davenport K.W."/>
            <person name="Woyke T."/>
            <person name="Haggblom M.M."/>
        </authorList>
    </citation>
    <scope>NUCLEOTIDE SEQUENCE</scope>
    <source>
        <strain evidence="4">ATCC BAA-1853 / DSM 23119 / SP1PR4</strain>
    </source>
</reference>
<evidence type="ECO:0000313" key="3">
    <source>
        <dbReference type="EMBL" id="ADV83482.1"/>
    </source>
</evidence>
<keyword evidence="3" id="KW-0548">Nucleotidyltransferase</keyword>
<dbReference type="eggNOG" id="COG0836">
    <property type="taxonomic scope" value="Bacteria"/>
</dbReference>
<dbReference type="OrthoDB" id="9806359at2"/>
<dbReference type="STRING" id="401053.AciPR4_2708"/>
<dbReference type="InterPro" id="IPR005835">
    <property type="entry name" value="NTP_transferase_dom"/>
</dbReference>
<evidence type="ECO:0000259" key="2">
    <source>
        <dbReference type="Pfam" id="PF22640"/>
    </source>
</evidence>
<feature type="domain" description="Nucleotidyl transferase" evidence="1">
    <location>
        <begin position="14"/>
        <end position="302"/>
    </location>
</feature>
<feature type="domain" description="MannoseP isomerase/GMP-like beta-helix" evidence="2">
    <location>
        <begin position="323"/>
        <end position="374"/>
    </location>
</feature>
<accession>E8V1Z4</accession>
<dbReference type="Pfam" id="PF00483">
    <property type="entry name" value="NTP_transferase"/>
    <property type="match status" value="1"/>
</dbReference>
<dbReference type="KEGG" id="tsa:AciPR4_2708"/>
<dbReference type="Proteomes" id="UP000006844">
    <property type="component" value="Chromosome"/>
</dbReference>
<dbReference type="CDD" id="cd02509">
    <property type="entry name" value="GDP-M1P_Guanylyltransferase"/>
    <property type="match status" value="1"/>
</dbReference>
<protein>
    <submittedName>
        <fullName evidence="3">Mannose-1-phosphate guanylyltransferase</fullName>
        <ecNumber evidence="3">2.7.7.13</ecNumber>
    </submittedName>
</protein>
<evidence type="ECO:0000259" key="1">
    <source>
        <dbReference type="Pfam" id="PF00483"/>
    </source>
</evidence>
<dbReference type="GO" id="GO:0009298">
    <property type="term" value="P:GDP-mannose biosynthetic process"/>
    <property type="evidence" value="ECO:0007669"/>
    <property type="project" value="TreeGrafter"/>
</dbReference>
<dbReference type="InterPro" id="IPR051161">
    <property type="entry name" value="Mannose-6P_isomerase_type2"/>
</dbReference>
<dbReference type="PANTHER" id="PTHR46390:SF1">
    <property type="entry name" value="MANNOSE-1-PHOSPHATE GUANYLYLTRANSFERASE"/>
    <property type="match status" value="1"/>
</dbReference>
<dbReference type="InterPro" id="IPR029044">
    <property type="entry name" value="Nucleotide-diphossugar_trans"/>
</dbReference>
<evidence type="ECO:0000313" key="4">
    <source>
        <dbReference type="Proteomes" id="UP000006844"/>
    </source>
</evidence>